<sequence>MNTNGWLVSPAFAKWAIGTLLVIGIWVGTIQADIGNKADKIDVATQVATQTEVLKGIARSLNSINTKLNSFDATQRTLETDVAVLKAEADKKDE</sequence>
<keyword evidence="1" id="KW-0812">Transmembrane</keyword>
<accession>A0A0F8VHQ4</accession>
<feature type="transmembrane region" description="Helical" evidence="1">
    <location>
        <begin position="12"/>
        <end position="30"/>
    </location>
</feature>
<organism evidence="2">
    <name type="scientific">marine sediment metagenome</name>
    <dbReference type="NCBI Taxonomy" id="412755"/>
    <lineage>
        <taxon>unclassified sequences</taxon>
        <taxon>metagenomes</taxon>
        <taxon>ecological metagenomes</taxon>
    </lineage>
</organism>
<gene>
    <name evidence="2" type="ORF">LCGC14_3167830</name>
</gene>
<dbReference type="EMBL" id="LAZR01070218">
    <property type="protein sequence ID" value="KKK43892.1"/>
    <property type="molecule type" value="Genomic_DNA"/>
</dbReference>
<proteinExistence type="predicted"/>
<evidence type="ECO:0000313" key="2">
    <source>
        <dbReference type="EMBL" id="KKK43892.1"/>
    </source>
</evidence>
<comment type="caution">
    <text evidence="2">The sequence shown here is derived from an EMBL/GenBank/DDBJ whole genome shotgun (WGS) entry which is preliminary data.</text>
</comment>
<reference evidence="2" key="1">
    <citation type="journal article" date="2015" name="Nature">
        <title>Complex archaea that bridge the gap between prokaryotes and eukaryotes.</title>
        <authorList>
            <person name="Spang A."/>
            <person name="Saw J.H."/>
            <person name="Jorgensen S.L."/>
            <person name="Zaremba-Niedzwiedzka K."/>
            <person name="Martijn J."/>
            <person name="Lind A.E."/>
            <person name="van Eijk R."/>
            <person name="Schleper C."/>
            <person name="Guy L."/>
            <person name="Ettema T.J."/>
        </authorList>
    </citation>
    <scope>NUCLEOTIDE SEQUENCE</scope>
</reference>
<dbReference type="AlphaFoldDB" id="A0A0F8VHQ4"/>
<evidence type="ECO:0000256" key="1">
    <source>
        <dbReference type="SAM" id="Phobius"/>
    </source>
</evidence>
<keyword evidence="1" id="KW-0472">Membrane</keyword>
<name>A0A0F8VHQ4_9ZZZZ</name>
<keyword evidence="1" id="KW-1133">Transmembrane helix</keyword>
<protein>
    <submittedName>
        <fullName evidence="2">Uncharacterized protein</fullName>
    </submittedName>
</protein>